<evidence type="ECO:0000313" key="3">
    <source>
        <dbReference type="Proteomes" id="UP001213799"/>
    </source>
</evidence>
<comment type="caution">
    <text evidence="2">The sequence shown here is derived from an EMBL/GenBank/DDBJ whole genome shotgun (WGS) entry which is preliminary data.</text>
</comment>
<proteinExistence type="predicted"/>
<dbReference type="GeneID" id="81582638"/>
<dbReference type="EMBL" id="JAQJAE010000001">
    <property type="protein sequence ID" value="KAJ5616224.1"/>
    <property type="molecule type" value="Genomic_DNA"/>
</dbReference>
<gene>
    <name evidence="2" type="ORF">N7537_001338</name>
</gene>
<sequence>MLRTYPSPISGDPLGAPMGHREPTSKICQQITYKLTEQEHDPP</sequence>
<evidence type="ECO:0000256" key="1">
    <source>
        <dbReference type="SAM" id="MobiDB-lite"/>
    </source>
</evidence>
<organism evidence="2 3">
    <name type="scientific">Penicillium hordei</name>
    <dbReference type="NCBI Taxonomy" id="40994"/>
    <lineage>
        <taxon>Eukaryota</taxon>
        <taxon>Fungi</taxon>
        <taxon>Dikarya</taxon>
        <taxon>Ascomycota</taxon>
        <taxon>Pezizomycotina</taxon>
        <taxon>Eurotiomycetes</taxon>
        <taxon>Eurotiomycetidae</taxon>
        <taxon>Eurotiales</taxon>
        <taxon>Aspergillaceae</taxon>
        <taxon>Penicillium</taxon>
    </lineage>
</organism>
<dbReference type="RefSeq" id="XP_056757391.1">
    <property type="nucleotide sequence ID" value="XM_056892396.1"/>
</dbReference>
<feature type="region of interest" description="Disordered" evidence="1">
    <location>
        <begin position="1"/>
        <end position="23"/>
    </location>
</feature>
<evidence type="ECO:0000313" key="2">
    <source>
        <dbReference type="EMBL" id="KAJ5616224.1"/>
    </source>
</evidence>
<reference evidence="2" key="2">
    <citation type="submission" date="2023-01" db="EMBL/GenBank/DDBJ databases">
        <authorList>
            <person name="Petersen C."/>
        </authorList>
    </citation>
    <scope>NUCLEOTIDE SEQUENCE</scope>
    <source>
        <strain evidence="2">IBT 12815</strain>
    </source>
</reference>
<keyword evidence="3" id="KW-1185">Reference proteome</keyword>
<dbReference type="Proteomes" id="UP001213799">
    <property type="component" value="Unassembled WGS sequence"/>
</dbReference>
<protein>
    <submittedName>
        <fullName evidence="2">Uncharacterized protein</fullName>
    </submittedName>
</protein>
<name>A0AAD6EGG4_9EURO</name>
<reference evidence="2" key="1">
    <citation type="journal article" date="2023" name="IMA Fungus">
        <title>Comparative genomic study of the Penicillium genus elucidates a diverse pangenome and 15 lateral gene transfer events.</title>
        <authorList>
            <person name="Petersen C."/>
            <person name="Sorensen T."/>
            <person name="Nielsen M.R."/>
            <person name="Sondergaard T.E."/>
            <person name="Sorensen J.L."/>
            <person name="Fitzpatrick D.A."/>
            <person name="Frisvad J.C."/>
            <person name="Nielsen K.L."/>
        </authorList>
    </citation>
    <scope>NUCLEOTIDE SEQUENCE</scope>
    <source>
        <strain evidence="2">IBT 12815</strain>
    </source>
</reference>
<dbReference type="AlphaFoldDB" id="A0AAD6EGG4"/>
<accession>A0AAD6EGG4</accession>